<evidence type="ECO:0000256" key="2">
    <source>
        <dbReference type="SAM" id="Phobius"/>
    </source>
</evidence>
<keyword evidence="2" id="KW-0472">Membrane</keyword>
<reference evidence="4 5" key="1">
    <citation type="submission" date="2025-04" db="UniProtKB">
        <authorList>
            <consortium name="RefSeq"/>
        </authorList>
    </citation>
    <scope>IDENTIFICATION</scope>
    <source>
        <tissue evidence="4 5">Tentacle</tissue>
    </source>
</reference>
<evidence type="ECO:0000313" key="5">
    <source>
        <dbReference type="RefSeq" id="XP_031552742.1"/>
    </source>
</evidence>
<dbReference type="PANTHER" id="PTHR39952:SF1">
    <property type="match status" value="1"/>
</dbReference>
<dbReference type="RefSeq" id="XP_031552743.1">
    <property type="nucleotide sequence ID" value="XM_031696883.1"/>
</dbReference>
<dbReference type="AlphaFoldDB" id="A0A6P8H8H3"/>
<name>A0A6P8H8H3_ACTTE</name>
<feature type="region of interest" description="Disordered" evidence="1">
    <location>
        <begin position="1"/>
        <end position="20"/>
    </location>
</feature>
<gene>
    <name evidence="4 5 6 7" type="primary">LOC116289934</name>
</gene>
<dbReference type="PANTHER" id="PTHR39952">
    <property type="entry name" value="FI02073P"/>
    <property type="match status" value="1"/>
</dbReference>
<evidence type="ECO:0000313" key="6">
    <source>
        <dbReference type="RefSeq" id="XP_031552743.1"/>
    </source>
</evidence>
<keyword evidence="3" id="KW-1185">Reference proteome</keyword>
<evidence type="ECO:0000313" key="4">
    <source>
        <dbReference type="RefSeq" id="XP_031552741.1"/>
    </source>
</evidence>
<organism evidence="3 7">
    <name type="scientific">Actinia tenebrosa</name>
    <name type="common">Australian red waratah sea anemone</name>
    <dbReference type="NCBI Taxonomy" id="6105"/>
    <lineage>
        <taxon>Eukaryota</taxon>
        <taxon>Metazoa</taxon>
        <taxon>Cnidaria</taxon>
        <taxon>Anthozoa</taxon>
        <taxon>Hexacorallia</taxon>
        <taxon>Actiniaria</taxon>
        <taxon>Actiniidae</taxon>
        <taxon>Actinia</taxon>
    </lineage>
</organism>
<dbReference type="Proteomes" id="UP000515163">
    <property type="component" value="Unplaced"/>
</dbReference>
<accession>A0A6P8H8H3</accession>
<evidence type="ECO:0000256" key="1">
    <source>
        <dbReference type="SAM" id="MobiDB-lite"/>
    </source>
</evidence>
<dbReference type="RefSeq" id="XP_031552742.1">
    <property type="nucleotide sequence ID" value="XM_031696882.1"/>
</dbReference>
<protein>
    <submittedName>
        <fullName evidence="4 5">Uncharacterized protein LOC116289934</fullName>
    </submittedName>
</protein>
<feature type="transmembrane region" description="Helical" evidence="2">
    <location>
        <begin position="49"/>
        <end position="71"/>
    </location>
</feature>
<proteinExistence type="predicted"/>
<evidence type="ECO:0000313" key="7">
    <source>
        <dbReference type="RefSeq" id="XP_031552744.1"/>
    </source>
</evidence>
<dbReference type="RefSeq" id="XP_031552744.1">
    <property type="nucleotide sequence ID" value="XM_031696884.1"/>
</dbReference>
<feature type="compositionally biased region" description="Low complexity" evidence="1">
    <location>
        <begin position="237"/>
        <end position="256"/>
    </location>
</feature>
<feature type="region of interest" description="Disordered" evidence="1">
    <location>
        <begin position="226"/>
        <end position="287"/>
    </location>
</feature>
<dbReference type="KEGG" id="aten:116289934"/>
<sequence length="334" mass="36875">MEKNHKISTKKTKARPQKSEEHLVQIRVKDVNVNREAKPSKCSCCSKKYISLPISGLALIAVGSLLIMAYFSVKNLTSSLPLTQNTFPSYVAGGMMAVNGFANLILFKKRPKLLIVSCIFFTISSSLLCFAGAVHSLTSVAPMLSSFERCQYFPKETSCRCFYSSDLRQVSYIFRGTENCRVVQFDLKNMVYGISGVYGAGLAVCVIAGVLESLLLCPSRRSKRMSYRSRSEGDGKCTSTSRQSQTSQTNLTLSCSEAELVAGESSSTTSTSTAPSTQTRRESQTLRESQSACVRQHACSHYVVDLDVNVPRRDYCINYNTSSTRHDPPPPYTE</sequence>
<feature type="compositionally biased region" description="Low complexity" evidence="1">
    <location>
        <begin position="265"/>
        <end position="278"/>
    </location>
</feature>
<evidence type="ECO:0000313" key="3">
    <source>
        <dbReference type="Proteomes" id="UP000515163"/>
    </source>
</evidence>
<dbReference type="GeneID" id="116289934"/>
<feature type="transmembrane region" description="Helical" evidence="2">
    <location>
        <begin position="197"/>
        <end position="217"/>
    </location>
</feature>
<feature type="transmembrane region" description="Helical" evidence="2">
    <location>
        <begin position="87"/>
        <end position="106"/>
    </location>
</feature>
<feature type="transmembrane region" description="Helical" evidence="2">
    <location>
        <begin position="113"/>
        <end position="134"/>
    </location>
</feature>
<dbReference type="RefSeq" id="XP_031552741.1">
    <property type="nucleotide sequence ID" value="XM_031696881.1"/>
</dbReference>
<keyword evidence="2" id="KW-1133">Transmembrane helix</keyword>
<keyword evidence="2" id="KW-0812">Transmembrane</keyword>
<feature type="compositionally biased region" description="Basic residues" evidence="1">
    <location>
        <begin position="1"/>
        <end position="16"/>
    </location>
</feature>
<dbReference type="OrthoDB" id="8194427at2759"/>